<dbReference type="Pfam" id="PF25362">
    <property type="entry name" value="bPH_11"/>
    <property type="match status" value="1"/>
</dbReference>
<accession>A0A841AMM3</accession>
<keyword evidence="1" id="KW-1133">Transmembrane helix</keyword>
<feature type="transmembrane region" description="Helical" evidence="1">
    <location>
        <begin position="6"/>
        <end position="25"/>
    </location>
</feature>
<gene>
    <name evidence="3" type="ORF">HD599_001525</name>
</gene>
<dbReference type="RefSeq" id="WP_184235537.1">
    <property type="nucleotide sequence ID" value="NZ_JACHMJ010000001.1"/>
</dbReference>
<proteinExistence type="predicted"/>
<comment type="caution">
    <text evidence="3">The sequence shown here is derived from an EMBL/GenBank/DDBJ whole genome shotgun (WGS) entry which is preliminary data.</text>
</comment>
<keyword evidence="4" id="KW-1185">Reference proteome</keyword>
<reference evidence="3 4" key="1">
    <citation type="submission" date="2020-08" db="EMBL/GenBank/DDBJ databases">
        <title>Sequencing the genomes of 1000 actinobacteria strains.</title>
        <authorList>
            <person name="Klenk H.-P."/>
        </authorList>
    </citation>
    <scope>NUCLEOTIDE SEQUENCE [LARGE SCALE GENOMIC DNA]</scope>
    <source>
        <strain evidence="3 4">DSM 105784</strain>
    </source>
</reference>
<dbReference type="InterPro" id="IPR057446">
    <property type="entry name" value="PH_bac"/>
</dbReference>
<keyword evidence="1" id="KW-0472">Membrane</keyword>
<sequence>MDKQLSATLVIAFLVLALALLALGWRARKRRQSALAAPQQPPADLGERLGSFPGYYVSTTLTGDRLNRVAVRGLGFRAKTDVQVSRAGVVIPIAGQLDTFIPAGDITAVERATWTIDRVVEPDGLTMIRWGLAESSVESYFRVNDPEGFIAALATLSPLRPEPTERDSK</sequence>
<dbReference type="AlphaFoldDB" id="A0A841AMM3"/>
<evidence type="ECO:0000313" key="3">
    <source>
        <dbReference type="EMBL" id="MBB5843202.1"/>
    </source>
</evidence>
<evidence type="ECO:0000313" key="4">
    <source>
        <dbReference type="Proteomes" id="UP000536685"/>
    </source>
</evidence>
<dbReference type="EMBL" id="JACHMJ010000001">
    <property type="protein sequence ID" value="MBB5843202.1"/>
    <property type="molecule type" value="Genomic_DNA"/>
</dbReference>
<name>A0A841AMM3_9MICO</name>
<organism evidence="3 4">
    <name type="scientific">Conyzicola lurida</name>
    <dbReference type="NCBI Taxonomy" id="1172621"/>
    <lineage>
        <taxon>Bacteria</taxon>
        <taxon>Bacillati</taxon>
        <taxon>Actinomycetota</taxon>
        <taxon>Actinomycetes</taxon>
        <taxon>Micrococcales</taxon>
        <taxon>Microbacteriaceae</taxon>
        <taxon>Conyzicola</taxon>
    </lineage>
</organism>
<feature type="domain" description="PH" evidence="2">
    <location>
        <begin position="39"/>
        <end position="147"/>
    </location>
</feature>
<evidence type="ECO:0000256" key="1">
    <source>
        <dbReference type="SAM" id="Phobius"/>
    </source>
</evidence>
<protein>
    <recommendedName>
        <fullName evidence="2">PH domain-containing protein</fullName>
    </recommendedName>
</protein>
<dbReference type="Proteomes" id="UP000536685">
    <property type="component" value="Unassembled WGS sequence"/>
</dbReference>
<keyword evidence="1" id="KW-0812">Transmembrane</keyword>
<evidence type="ECO:0000259" key="2">
    <source>
        <dbReference type="Pfam" id="PF25362"/>
    </source>
</evidence>